<evidence type="ECO:0000256" key="3">
    <source>
        <dbReference type="ARBA" id="ARBA00011245"/>
    </source>
</evidence>
<dbReference type="PROSITE" id="PS50920">
    <property type="entry name" value="SOLCAR"/>
    <property type="match status" value="2"/>
</dbReference>
<evidence type="ECO:0000256" key="7">
    <source>
        <dbReference type="ARBA" id="ARBA00022737"/>
    </source>
</evidence>
<evidence type="ECO:0000256" key="9">
    <source>
        <dbReference type="ARBA" id="ARBA00022989"/>
    </source>
</evidence>
<evidence type="ECO:0000256" key="15">
    <source>
        <dbReference type="RuleBase" id="RU000488"/>
    </source>
</evidence>
<name>F2WQ57_KARVE</name>
<dbReference type="InterPro" id="IPR018108">
    <property type="entry name" value="MCP_transmembrane"/>
</dbReference>
<feature type="repeat" description="Solcar" evidence="14">
    <location>
        <begin position="43"/>
        <end position="136"/>
    </location>
</feature>
<keyword evidence="7" id="KW-0677">Repeat</keyword>
<comment type="subcellular location">
    <subcellularLocation>
        <location evidence="16">Membrane</location>
        <topology evidence="16">Multi-pass membrane protein</topology>
    </subcellularLocation>
    <subcellularLocation>
        <location evidence="1">Mitochondrion inner membrane</location>
        <topology evidence="1">Multi-pass membrane protein</topology>
    </subcellularLocation>
</comment>
<dbReference type="GO" id="GO:1990544">
    <property type="term" value="P:mitochondrial ATP transmembrane transport"/>
    <property type="evidence" value="ECO:0007669"/>
    <property type="project" value="InterPro"/>
</dbReference>
<evidence type="ECO:0000256" key="6">
    <source>
        <dbReference type="ARBA" id="ARBA00022692"/>
    </source>
</evidence>
<dbReference type="SUPFAM" id="SSF103506">
    <property type="entry name" value="Mitochondrial carrier"/>
    <property type="match status" value="1"/>
</dbReference>
<keyword evidence="6 14" id="KW-0812">Transmembrane</keyword>
<dbReference type="PANTHER" id="PTHR45635">
    <property type="entry name" value="ADP,ATP CARRIER PROTEIN 1-RELATED-RELATED"/>
    <property type="match status" value="1"/>
</dbReference>
<evidence type="ECO:0000256" key="4">
    <source>
        <dbReference type="ARBA" id="ARBA00022448"/>
    </source>
</evidence>
<organism evidence="17">
    <name type="scientific">Karlodinium veneficum</name>
    <name type="common">Dinoflagellate</name>
    <name type="synonym">Karlodinium micrum</name>
    <dbReference type="NCBI Taxonomy" id="407301"/>
    <lineage>
        <taxon>Eukaryota</taxon>
        <taxon>Sar</taxon>
        <taxon>Alveolata</taxon>
        <taxon>Dinophyceae</taxon>
        <taxon>Gymnodiniales</taxon>
        <taxon>Kareniaceae</taxon>
        <taxon>Karlodinium</taxon>
    </lineage>
</organism>
<evidence type="ECO:0000256" key="11">
    <source>
        <dbReference type="ARBA" id="ARBA00023136"/>
    </source>
</evidence>
<dbReference type="AlphaFoldDB" id="F2WQ57"/>
<dbReference type="PANTHER" id="PTHR45635:SF14">
    <property type="entry name" value="ADP_ATP TRANSLOCASE"/>
    <property type="match status" value="1"/>
</dbReference>
<evidence type="ECO:0000256" key="5">
    <source>
        <dbReference type="ARBA" id="ARBA00022449"/>
    </source>
</evidence>
<dbReference type="GO" id="GO:0140021">
    <property type="term" value="P:mitochondrial ADP transmembrane transport"/>
    <property type="evidence" value="ECO:0007669"/>
    <property type="project" value="InterPro"/>
</dbReference>
<evidence type="ECO:0000256" key="14">
    <source>
        <dbReference type="PROSITE-ProRule" id="PRU00282"/>
    </source>
</evidence>
<feature type="non-terminal residue" evidence="17">
    <location>
        <position position="1"/>
    </location>
</feature>
<keyword evidence="5" id="KW-0050">Antiport</keyword>
<keyword evidence="4 15" id="KW-0813">Transport</keyword>
<evidence type="ECO:0000256" key="2">
    <source>
        <dbReference type="ARBA" id="ARBA00006375"/>
    </source>
</evidence>
<feature type="repeat" description="Solcar" evidence="14">
    <location>
        <begin position="152"/>
        <end position="234"/>
    </location>
</feature>
<evidence type="ECO:0000313" key="17">
    <source>
        <dbReference type="EMBL" id="ADV91202.1"/>
    </source>
</evidence>
<dbReference type="EMBL" id="HQ199274">
    <property type="protein sequence ID" value="ADV91202.1"/>
    <property type="molecule type" value="mRNA"/>
</dbReference>
<evidence type="ECO:0000256" key="13">
    <source>
        <dbReference type="ARBA" id="ARBA00045250"/>
    </source>
</evidence>
<reference evidence="17" key="1">
    <citation type="journal article" date="2011" name="J. Mol. Biol.">
        <title>Analysis of dinoflagellate mitochondrial protein sorting signals indicates a highly stable protein targeting system across eukaryotic diversity.</title>
        <authorList>
            <person name="Danne J.C."/>
            <person name="Waller R.F."/>
        </authorList>
    </citation>
    <scope>NUCLEOTIDE SEQUENCE</scope>
</reference>
<dbReference type="Pfam" id="PF00153">
    <property type="entry name" value="Mito_carr"/>
    <property type="match status" value="2"/>
</dbReference>
<dbReference type="InterPro" id="IPR023395">
    <property type="entry name" value="MCP_dom_sf"/>
</dbReference>
<comment type="subunit">
    <text evidence="3 16">Monomer.</text>
</comment>
<comment type="similarity">
    <text evidence="2 15">Belongs to the mitochondrial carrier (TC 2.A.29) family.</text>
</comment>
<evidence type="ECO:0000256" key="1">
    <source>
        <dbReference type="ARBA" id="ARBA00004448"/>
    </source>
</evidence>
<dbReference type="GO" id="GO:0005743">
    <property type="term" value="C:mitochondrial inner membrane"/>
    <property type="evidence" value="ECO:0007669"/>
    <property type="project" value="UniProtKB-SubCell"/>
</dbReference>
<evidence type="ECO:0000256" key="12">
    <source>
        <dbReference type="ARBA" id="ARBA00024143"/>
    </source>
</evidence>
<sequence length="331" mass="36704">FIASSAHSLLSIPLQTWRADNLAEAVEVKMASRTTQTPGVAAPGYLVWQVCPVAAKFIVYPIDRARMLMQTQWAPGAVPLHSNLEWHGFSSVLQSLTESRNIERLRAPWRGFGTTCLRWGPYQLLNLWTKDVLTDYVPSSSRDQHRSVYFAKKFLIGAAAGVLSALVWGYPLDVIRQHLATHNATKPALASNVILEVWQTQGMLGFYRGFLGDCTGLAIFRGVQLGGWDAVKEWYGKDAWHKQSMLSHFLHAQGISLLGSLCSHPADTIRRNVIRSGSGISYMDCLSSGVKMGGGYMRYFYAGFSARIASSFVNGVILECWDMTKTQGRGH</sequence>
<accession>F2WQ57</accession>
<comment type="function">
    <text evidence="16">Catalyzes the exchange of ADP and ATP across the membrane.</text>
</comment>
<comment type="catalytic activity">
    <reaction evidence="12">
        <text>ADP(in) + ATP(out) = ADP(out) + ATP(in)</text>
        <dbReference type="Rhea" id="RHEA:34999"/>
        <dbReference type="ChEBI" id="CHEBI:30616"/>
        <dbReference type="ChEBI" id="CHEBI:456216"/>
    </reaction>
    <physiologicalReaction direction="left-to-right" evidence="12">
        <dbReference type="Rhea" id="RHEA:35000"/>
    </physiologicalReaction>
</comment>
<evidence type="ECO:0000256" key="10">
    <source>
        <dbReference type="ARBA" id="ARBA00023128"/>
    </source>
</evidence>
<dbReference type="PRINTS" id="PR00926">
    <property type="entry name" value="MITOCARRIER"/>
</dbReference>
<dbReference type="Gene3D" id="1.50.40.10">
    <property type="entry name" value="Mitochondrial carrier domain"/>
    <property type="match status" value="1"/>
</dbReference>
<keyword evidence="10" id="KW-0496">Mitochondrion</keyword>
<keyword evidence="9" id="KW-1133">Transmembrane helix</keyword>
<keyword evidence="8" id="KW-0999">Mitochondrion inner membrane</keyword>
<evidence type="ECO:0000256" key="8">
    <source>
        <dbReference type="ARBA" id="ARBA00022792"/>
    </source>
</evidence>
<dbReference type="GO" id="GO:0005471">
    <property type="term" value="F:ATP:ADP antiporter activity"/>
    <property type="evidence" value="ECO:0007669"/>
    <property type="project" value="UniProtKB-UniRule"/>
</dbReference>
<dbReference type="InterPro" id="IPR002113">
    <property type="entry name" value="ADT_euk_type"/>
</dbReference>
<proteinExistence type="evidence at transcript level"/>
<evidence type="ECO:0000256" key="16">
    <source>
        <dbReference type="RuleBase" id="RU368008"/>
    </source>
</evidence>
<protein>
    <recommendedName>
        <fullName evidence="16">ADP/ATP translocase</fullName>
    </recommendedName>
    <alternativeName>
        <fullName evidence="16">ADP,ATP carrier protein</fullName>
    </alternativeName>
</protein>
<comment type="function">
    <text evidence="13">ADP:ATP antiporter that mediates import of ADP into the mitochondrial matrix for ATP synthesis, and export of ATP out to fuel the cell. Cycles between the cytoplasmic-open state (c-state) and the matrix-open state (m-state): operates by the alternating access mechanism with a single substrate-binding site intermittently exposed to either the cytosolic (c-state) or matrix (m-state) side of the inner mitochondrial membrane.</text>
</comment>
<keyword evidence="11 14" id="KW-0472">Membrane</keyword>
<dbReference type="InterPro" id="IPR002067">
    <property type="entry name" value="MCP"/>
</dbReference>